<protein>
    <submittedName>
        <fullName evidence="2">Uncharacterized protein</fullName>
    </submittedName>
</protein>
<proteinExistence type="predicted"/>
<keyword evidence="3" id="KW-1185">Reference proteome</keyword>
<name>A0ABD1XHQ9_9MARC</name>
<comment type="caution">
    <text evidence="2">The sequence shown here is derived from an EMBL/GenBank/DDBJ whole genome shotgun (WGS) entry which is preliminary data.</text>
</comment>
<dbReference type="Proteomes" id="UP001605036">
    <property type="component" value="Unassembled WGS sequence"/>
</dbReference>
<feature type="compositionally biased region" description="Basic and acidic residues" evidence="1">
    <location>
        <begin position="27"/>
        <end position="37"/>
    </location>
</feature>
<evidence type="ECO:0000313" key="2">
    <source>
        <dbReference type="EMBL" id="KAL2607441.1"/>
    </source>
</evidence>
<dbReference type="EMBL" id="JBHFFA010000008">
    <property type="protein sequence ID" value="KAL2607441.1"/>
    <property type="molecule type" value="Genomic_DNA"/>
</dbReference>
<dbReference type="AlphaFoldDB" id="A0ABD1XHQ9"/>
<feature type="region of interest" description="Disordered" evidence="1">
    <location>
        <begin position="19"/>
        <end position="69"/>
    </location>
</feature>
<reference evidence="2 3" key="1">
    <citation type="submission" date="2024-09" db="EMBL/GenBank/DDBJ databases">
        <title>Chromosome-scale assembly of Riccia fluitans.</title>
        <authorList>
            <person name="Paukszto L."/>
            <person name="Sawicki J."/>
            <person name="Karawczyk K."/>
            <person name="Piernik-Szablinska J."/>
            <person name="Szczecinska M."/>
            <person name="Mazdziarz M."/>
        </authorList>
    </citation>
    <scope>NUCLEOTIDE SEQUENCE [LARGE SCALE GENOMIC DNA]</scope>
    <source>
        <strain evidence="2">Rf_01</strain>
        <tissue evidence="2">Aerial parts of the thallus</tissue>
    </source>
</reference>
<organism evidence="2 3">
    <name type="scientific">Riccia fluitans</name>
    <dbReference type="NCBI Taxonomy" id="41844"/>
    <lineage>
        <taxon>Eukaryota</taxon>
        <taxon>Viridiplantae</taxon>
        <taxon>Streptophyta</taxon>
        <taxon>Embryophyta</taxon>
        <taxon>Marchantiophyta</taxon>
        <taxon>Marchantiopsida</taxon>
        <taxon>Marchantiidae</taxon>
        <taxon>Marchantiales</taxon>
        <taxon>Ricciaceae</taxon>
        <taxon>Riccia</taxon>
    </lineage>
</organism>
<evidence type="ECO:0000256" key="1">
    <source>
        <dbReference type="SAM" id="MobiDB-lite"/>
    </source>
</evidence>
<accession>A0ABD1XHQ9</accession>
<gene>
    <name evidence="2" type="ORF">R1flu_026014</name>
</gene>
<evidence type="ECO:0000313" key="3">
    <source>
        <dbReference type="Proteomes" id="UP001605036"/>
    </source>
</evidence>
<feature type="compositionally biased region" description="Polar residues" evidence="1">
    <location>
        <begin position="40"/>
        <end position="49"/>
    </location>
</feature>
<sequence length="85" mass="8639">MLLGGDVLLPGKLLPLVKELSTGEGKTGSHGDGDHPSPRNPSQGENKGSSAGDGGTRAGEGATLPTGPSTWNWVAIHLQAFVVPR</sequence>